<comment type="caution">
    <text evidence="3">Lacks conserved residue(s) required for the propagation of feature annotation.</text>
</comment>
<organism evidence="4 5">
    <name type="scientific">Paramuricea clavata</name>
    <name type="common">Red gorgonian</name>
    <name type="synonym">Violescent sea-whip</name>
    <dbReference type="NCBI Taxonomy" id="317549"/>
    <lineage>
        <taxon>Eukaryota</taxon>
        <taxon>Metazoa</taxon>
        <taxon>Cnidaria</taxon>
        <taxon>Anthozoa</taxon>
        <taxon>Octocorallia</taxon>
        <taxon>Malacalcyonacea</taxon>
        <taxon>Plexauridae</taxon>
        <taxon>Paramuricea</taxon>
    </lineage>
</organism>
<dbReference type="Pfam" id="PF00431">
    <property type="entry name" value="CUB"/>
    <property type="match status" value="1"/>
</dbReference>
<dbReference type="InterPro" id="IPR000859">
    <property type="entry name" value="CUB_dom"/>
</dbReference>
<accession>A0A7D9IRJ3</accession>
<dbReference type="CDD" id="cd00041">
    <property type="entry name" value="CUB"/>
    <property type="match status" value="1"/>
</dbReference>
<dbReference type="SUPFAM" id="SSF49854">
    <property type="entry name" value="Spermadhesin, CUB domain"/>
    <property type="match status" value="2"/>
</dbReference>
<dbReference type="PROSITE" id="PS01180">
    <property type="entry name" value="CUB"/>
    <property type="match status" value="1"/>
</dbReference>
<dbReference type="OrthoDB" id="5947489at2759"/>
<evidence type="ECO:0000313" key="4">
    <source>
        <dbReference type="EMBL" id="CAB4011919.1"/>
    </source>
</evidence>
<dbReference type="PANTHER" id="PTHR24251">
    <property type="entry name" value="OVOCHYMASE-RELATED"/>
    <property type="match status" value="1"/>
</dbReference>
<keyword evidence="2 3" id="KW-1015">Disulfide bond</keyword>
<keyword evidence="1" id="KW-0677">Repeat</keyword>
<name>A0A7D9IRJ3_PARCT</name>
<feature type="disulfide bond" evidence="3">
    <location>
        <begin position="6"/>
        <end position="33"/>
    </location>
</feature>
<evidence type="ECO:0000256" key="2">
    <source>
        <dbReference type="ARBA" id="ARBA00023157"/>
    </source>
</evidence>
<dbReference type="Gene3D" id="2.60.120.290">
    <property type="entry name" value="Spermadhesin, CUB domain"/>
    <property type="match status" value="2"/>
</dbReference>
<reference evidence="4" key="1">
    <citation type="submission" date="2020-04" db="EMBL/GenBank/DDBJ databases">
        <authorList>
            <person name="Alioto T."/>
            <person name="Alioto T."/>
            <person name="Gomez Garrido J."/>
        </authorList>
    </citation>
    <scope>NUCLEOTIDE SEQUENCE</scope>
    <source>
        <strain evidence="4">A484AB</strain>
    </source>
</reference>
<dbReference type="EMBL" id="CACRXK020007313">
    <property type="protein sequence ID" value="CAB4011919.1"/>
    <property type="molecule type" value="Genomic_DNA"/>
</dbReference>
<feature type="non-terminal residue" evidence="4">
    <location>
        <position position="371"/>
    </location>
</feature>
<dbReference type="InterPro" id="IPR035914">
    <property type="entry name" value="Sperma_CUB_dom_sf"/>
</dbReference>
<dbReference type="AlphaFoldDB" id="A0A7D9IRJ3"/>
<feature type="non-terminal residue" evidence="4">
    <location>
        <position position="1"/>
    </location>
</feature>
<dbReference type="Proteomes" id="UP001152795">
    <property type="component" value="Unassembled WGS sequence"/>
</dbReference>
<keyword evidence="5" id="KW-1185">Reference proteome</keyword>
<dbReference type="SMART" id="SM00042">
    <property type="entry name" value="CUB"/>
    <property type="match status" value="1"/>
</dbReference>
<evidence type="ECO:0000313" key="5">
    <source>
        <dbReference type="Proteomes" id="UP001152795"/>
    </source>
</evidence>
<protein>
    <submittedName>
        <fullName evidence="4">Uncharacterized protein</fullName>
    </submittedName>
</protein>
<proteinExistence type="predicted"/>
<sequence length="371" mass="41166">QVINICPTREITASSGQITSPNYPSNYTSNTSCTLTIKQPLDTNFTFTFTDLDIESDEDELTCYDYLIISGGSSQTFCGTITPAPFLPGLNVVTLEMVTDGNVEQSGFDLSFTTVQTTGLPPAVSVCPTRSIIPSAIGRVHSPGFAGNYGANLNCKLTLNVPSNKEVEISFNHADIECIIVKTYEKLIVLYGKSTVLMDEASSVTITCVVLLSQKRQREGGYLVPNENDIIFAPLDISMEYGAVVRRQAKSFCRNGFCKRTSRHISISEEEFKMNKLIPEKTQESTRDVGLNYESKRVGGTIPDERYDRGRYLGPIYQIATFSNSFLSQLLISHSFRITNKTTILVLSGDLYEQFSKRCKYLSRIACPLRT</sequence>
<gene>
    <name evidence="4" type="ORF">PACLA_8A000078</name>
</gene>
<comment type="caution">
    <text evidence="4">The sequence shown here is derived from an EMBL/GenBank/DDBJ whole genome shotgun (WGS) entry which is preliminary data.</text>
</comment>
<evidence type="ECO:0000256" key="1">
    <source>
        <dbReference type="ARBA" id="ARBA00022737"/>
    </source>
</evidence>
<evidence type="ECO:0000256" key="3">
    <source>
        <dbReference type="PROSITE-ProRule" id="PRU00059"/>
    </source>
</evidence>